<dbReference type="VEuPathDB" id="FungiDB:BCV72DRAFT_329431"/>
<dbReference type="OMA" id="HPCMFSR"/>
<dbReference type="GO" id="GO:0005737">
    <property type="term" value="C:cytoplasm"/>
    <property type="evidence" value="ECO:0007669"/>
    <property type="project" value="TreeGrafter"/>
</dbReference>
<name>A0A0A1NHR6_RHIZD</name>
<reference evidence="2 3" key="1">
    <citation type="journal article" date="2016" name="Proc. Natl. Acad. Sci. U.S.A.">
        <title>Lipid metabolic changes in an early divergent fungus govern the establishment of a mutualistic symbiosis with endobacteria.</title>
        <authorList>
            <person name="Lastovetsky O.A."/>
            <person name="Gaspar M.L."/>
            <person name="Mondo S.J."/>
            <person name="LaButti K.M."/>
            <person name="Sandor L."/>
            <person name="Grigoriev I.V."/>
            <person name="Henry S.A."/>
            <person name="Pawlowska T.E."/>
        </authorList>
    </citation>
    <scope>NUCLEOTIDE SEQUENCE [LARGE SCALE GENOMIC DNA]</scope>
    <source>
        <strain evidence="2 3">ATCC 11559</strain>
    </source>
</reference>
<dbReference type="GO" id="GO:0043565">
    <property type="term" value="F:sequence-specific DNA binding"/>
    <property type="evidence" value="ECO:0007669"/>
    <property type="project" value="TreeGrafter"/>
</dbReference>
<dbReference type="PROSITE" id="PS51184">
    <property type="entry name" value="JMJC"/>
    <property type="match status" value="1"/>
</dbReference>
<organism evidence="2 3">
    <name type="scientific">Rhizopus microsporus</name>
    <dbReference type="NCBI Taxonomy" id="58291"/>
    <lineage>
        <taxon>Eukaryota</taxon>
        <taxon>Fungi</taxon>
        <taxon>Fungi incertae sedis</taxon>
        <taxon>Mucoromycota</taxon>
        <taxon>Mucoromycotina</taxon>
        <taxon>Mucoromycetes</taxon>
        <taxon>Mucorales</taxon>
        <taxon>Mucorineae</taxon>
        <taxon>Rhizopodaceae</taxon>
        <taxon>Rhizopus</taxon>
    </lineage>
</organism>
<dbReference type="PANTHER" id="PTHR12480">
    <property type="entry name" value="ARGININE DEMETHYLASE AND LYSYL-HYDROXYLASE JMJD"/>
    <property type="match status" value="1"/>
</dbReference>
<evidence type="ECO:0000313" key="3">
    <source>
        <dbReference type="Proteomes" id="UP000242381"/>
    </source>
</evidence>
<feature type="domain" description="JmjC" evidence="1">
    <location>
        <begin position="118"/>
        <end position="273"/>
    </location>
</feature>
<evidence type="ECO:0000313" key="2">
    <source>
        <dbReference type="EMBL" id="ORE21140.1"/>
    </source>
</evidence>
<dbReference type="InterPro" id="IPR050910">
    <property type="entry name" value="JMJD6_ArgDemeth/LysHydrox"/>
</dbReference>
<dbReference type="PANTHER" id="PTHR12480:SF6">
    <property type="entry name" value="2-OXOGLUTARATE AND IRON-DEPENDENT OXYGENASE JMJD4"/>
    <property type="match status" value="1"/>
</dbReference>
<dbReference type="SMART" id="SM00558">
    <property type="entry name" value="JmjC"/>
    <property type="match status" value="1"/>
</dbReference>
<evidence type="ECO:0000259" key="1">
    <source>
        <dbReference type="PROSITE" id="PS51184"/>
    </source>
</evidence>
<dbReference type="Proteomes" id="UP000242381">
    <property type="component" value="Unassembled WGS sequence"/>
</dbReference>
<dbReference type="InterPro" id="IPR003347">
    <property type="entry name" value="JmjC_dom"/>
</dbReference>
<dbReference type="GO" id="GO:0045905">
    <property type="term" value="P:positive regulation of translational termination"/>
    <property type="evidence" value="ECO:0007669"/>
    <property type="project" value="TreeGrafter"/>
</dbReference>
<accession>A0A0A1NHR6</accession>
<dbReference type="Pfam" id="PF13621">
    <property type="entry name" value="Cupin_8"/>
    <property type="match status" value="1"/>
</dbReference>
<sequence>MNDIVYYETVPSYKEFLERHLVPNQPAMFGPALTKDWKARKEWVVPNEQAMPRFKPNYAYLKGRFGNARVQVAECNKRHFTDQERSEMTFAEFCQLWEANEGEKEKSGNYYLKDWHFVKAFPDEGAYEVPKVFKDDWLNEYWINHSEDDYRFSYMGGDGTFTPLHADVYRSYSWSSNICGIKKWTLFPPGQEDCFKDKLGNMVYDIRQVDSVQFPRFKDAKSIVIYQRDGESLFVPSGWFHQVENIGATISINHNWCNSTNILFTFNSLQSDYKEVKESIQDIRESVTSDEFMQECQKLLLMHSGWNWSLFLSILHHVTTCYIKSCDYQPDVQWQMIKIEKVLNDWQEDEELVDFLKQDPSLYQKFNELQSVIKHRE</sequence>
<dbReference type="SUPFAM" id="SSF51197">
    <property type="entry name" value="Clavaminate synthase-like"/>
    <property type="match status" value="1"/>
</dbReference>
<dbReference type="GO" id="GO:0016706">
    <property type="term" value="F:2-oxoglutarate-dependent dioxygenase activity"/>
    <property type="evidence" value="ECO:0007669"/>
    <property type="project" value="TreeGrafter"/>
</dbReference>
<proteinExistence type="predicted"/>
<dbReference type="InterPro" id="IPR041667">
    <property type="entry name" value="Cupin_8"/>
</dbReference>
<gene>
    <name evidence="2" type="ORF">BCV71DRAFT_277545</name>
</gene>
<dbReference type="Gene3D" id="2.60.120.650">
    <property type="entry name" value="Cupin"/>
    <property type="match status" value="1"/>
</dbReference>
<protein>
    <submittedName>
        <fullName evidence="2">Clavaminate synthase-like protein</fullName>
    </submittedName>
</protein>
<dbReference type="EMBL" id="KV921283">
    <property type="protein sequence ID" value="ORE21140.1"/>
    <property type="molecule type" value="Genomic_DNA"/>
</dbReference>
<dbReference type="AlphaFoldDB" id="A0A0A1NHR6"/>
<dbReference type="GO" id="GO:0005634">
    <property type="term" value="C:nucleus"/>
    <property type="evidence" value="ECO:0007669"/>
    <property type="project" value="TreeGrafter"/>
</dbReference>